<organism evidence="4 5">
    <name type="scientific">Clostridium acetireducens DSM 10703</name>
    <dbReference type="NCBI Taxonomy" id="1121290"/>
    <lineage>
        <taxon>Bacteria</taxon>
        <taxon>Bacillati</taxon>
        <taxon>Bacillota</taxon>
        <taxon>Clostridia</taxon>
        <taxon>Eubacteriales</taxon>
        <taxon>Clostridiaceae</taxon>
        <taxon>Clostridium</taxon>
    </lineage>
</organism>
<sequence length="199" mass="21722">MTYEELTPIQLDALREVGNIGAGNAATALSQLINRKVDMTVPFVNLVPFDKVFDSIGGEEVVVGVIVRVLGDTPGNILFIFEKDVAFYLVEILIGQKVETLTELSESVICEIGNIISSSYMNAIAKFTNLVIMPSVPAVTCDMLGAILSTTFIESGQFDEYVLDIETKFLENNSEISGHFYYVPMPGSLEKILNTLGVN</sequence>
<feature type="domain" description="CheC-like protein" evidence="3">
    <location>
        <begin position="9"/>
        <end position="45"/>
    </location>
</feature>
<dbReference type="InterPro" id="IPR028976">
    <property type="entry name" value="CheC-like_sf"/>
</dbReference>
<dbReference type="EMBL" id="LZFO01000011">
    <property type="protein sequence ID" value="OFI06517.1"/>
    <property type="molecule type" value="Genomic_DNA"/>
</dbReference>
<dbReference type="CDD" id="cd17909">
    <property type="entry name" value="CheC_ClassI"/>
    <property type="match status" value="1"/>
</dbReference>
<dbReference type="RefSeq" id="WP_070109951.1">
    <property type="nucleotide sequence ID" value="NZ_LZFO01000011.1"/>
</dbReference>
<dbReference type="GO" id="GO:0006935">
    <property type="term" value="P:chemotaxis"/>
    <property type="evidence" value="ECO:0007669"/>
    <property type="project" value="UniProtKB-KW"/>
</dbReference>
<dbReference type="Pfam" id="PF04509">
    <property type="entry name" value="CheC"/>
    <property type="match status" value="2"/>
</dbReference>
<dbReference type="STRING" id="1121290.CLAOCE_10170"/>
<dbReference type="PANTHER" id="PTHR43693">
    <property type="entry name" value="PROTEIN PHOSPHATASE CHEZ"/>
    <property type="match status" value="1"/>
</dbReference>
<evidence type="ECO:0000313" key="5">
    <source>
        <dbReference type="Proteomes" id="UP000175744"/>
    </source>
</evidence>
<evidence type="ECO:0000259" key="3">
    <source>
        <dbReference type="Pfam" id="PF04509"/>
    </source>
</evidence>
<dbReference type="OrthoDB" id="9812187at2"/>
<dbReference type="PANTHER" id="PTHR43693:SF1">
    <property type="entry name" value="PROTEIN PHOSPHATASE CHEZ"/>
    <property type="match status" value="1"/>
</dbReference>
<reference evidence="4 5" key="1">
    <citation type="submission" date="2016-06" db="EMBL/GenBank/DDBJ databases">
        <title>Genome sequence of Clostridium acetireducens DSM 10703.</title>
        <authorList>
            <person name="Poehlein A."/>
            <person name="Fluechter S."/>
            <person name="Duerre P."/>
            <person name="Daniel R."/>
        </authorList>
    </citation>
    <scope>NUCLEOTIDE SEQUENCE [LARGE SCALE GENOMIC DNA]</scope>
    <source>
        <strain evidence="4 5">DSM 10703</strain>
    </source>
</reference>
<dbReference type="InterPro" id="IPR050992">
    <property type="entry name" value="CheZ_family_phosphatases"/>
</dbReference>
<evidence type="ECO:0000313" key="4">
    <source>
        <dbReference type="EMBL" id="OFI06517.1"/>
    </source>
</evidence>
<dbReference type="Proteomes" id="UP000175744">
    <property type="component" value="Unassembled WGS sequence"/>
</dbReference>
<name>A0A1E8F069_9CLOT</name>
<dbReference type="PATRIC" id="fig|1121290.3.peg.1016"/>
<proteinExistence type="predicted"/>
<gene>
    <name evidence="4" type="primary">cheC_2</name>
    <name evidence="4" type="ORF">CLOACE_10170</name>
</gene>
<keyword evidence="2 4" id="KW-0378">Hydrolase</keyword>
<dbReference type="SUPFAM" id="SSF103039">
    <property type="entry name" value="CheC-like"/>
    <property type="match status" value="1"/>
</dbReference>
<feature type="domain" description="CheC-like protein" evidence="3">
    <location>
        <begin position="105"/>
        <end position="139"/>
    </location>
</feature>
<evidence type="ECO:0000256" key="2">
    <source>
        <dbReference type="ARBA" id="ARBA00022801"/>
    </source>
</evidence>
<keyword evidence="1" id="KW-0145">Chemotaxis</keyword>
<dbReference type="EC" id="3.-.-.-" evidence="4"/>
<dbReference type="InterPro" id="IPR007597">
    <property type="entry name" value="CheC"/>
</dbReference>
<comment type="caution">
    <text evidence="4">The sequence shown here is derived from an EMBL/GenBank/DDBJ whole genome shotgun (WGS) entry which is preliminary data.</text>
</comment>
<protein>
    <submittedName>
        <fullName evidence="4">CheY-P phosphatase CheC</fullName>
        <ecNumber evidence="4">3.-.-.-</ecNumber>
    </submittedName>
</protein>
<dbReference type="Gene3D" id="3.40.1550.10">
    <property type="entry name" value="CheC-like"/>
    <property type="match status" value="1"/>
</dbReference>
<dbReference type="GO" id="GO:0016787">
    <property type="term" value="F:hydrolase activity"/>
    <property type="evidence" value="ECO:0007669"/>
    <property type="project" value="UniProtKB-KW"/>
</dbReference>
<evidence type="ECO:0000256" key="1">
    <source>
        <dbReference type="ARBA" id="ARBA00022500"/>
    </source>
</evidence>
<dbReference type="AlphaFoldDB" id="A0A1E8F069"/>
<keyword evidence="5" id="KW-1185">Reference proteome</keyword>
<accession>A0A1E8F069</accession>